<feature type="transmembrane region" description="Helical" evidence="8">
    <location>
        <begin position="7"/>
        <end position="25"/>
    </location>
</feature>
<organism evidence="11 12">
    <name type="scientific">Caminicella sporogenes DSM 14501</name>
    <dbReference type="NCBI Taxonomy" id="1121266"/>
    <lineage>
        <taxon>Bacteria</taxon>
        <taxon>Bacillati</taxon>
        <taxon>Bacillota</taxon>
        <taxon>Clostridia</taxon>
        <taxon>Peptostreptococcales</taxon>
        <taxon>Caminicellaceae</taxon>
        <taxon>Caminicella</taxon>
    </lineage>
</organism>
<dbReference type="EMBL" id="FRAJ01000006">
    <property type="protein sequence ID" value="SHJ97131.1"/>
    <property type="molecule type" value="Genomic_DNA"/>
</dbReference>
<feature type="domain" description="Spore germination GerAC-like C-terminal" evidence="9">
    <location>
        <begin position="207"/>
        <end position="372"/>
    </location>
</feature>
<keyword evidence="8" id="KW-0812">Transmembrane</keyword>
<keyword evidence="8" id="KW-1133">Transmembrane helix</keyword>
<evidence type="ECO:0000256" key="5">
    <source>
        <dbReference type="ARBA" id="ARBA00023136"/>
    </source>
</evidence>
<evidence type="ECO:0000256" key="3">
    <source>
        <dbReference type="ARBA" id="ARBA00022544"/>
    </source>
</evidence>
<dbReference type="Proteomes" id="UP000184082">
    <property type="component" value="Unassembled WGS sequence"/>
</dbReference>
<reference evidence="11 12" key="1">
    <citation type="submission" date="2016-11" db="EMBL/GenBank/DDBJ databases">
        <authorList>
            <person name="Jaros S."/>
            <person name="Januszkiewicz K."/>
            <person name="Wedrychowicz H."/>
        </authorList>
    </citation>
    <scope>NUCLEOTIDE SEQUENCE [LARGE SCALE GENOMIC DNA]</scope>
    <source>
        <strain evidence="11 12">DSM 14501</strain>
    </source>
</reference>
<dbReference type="AlphaFoldDB" id="A0A1M6NN16"/>
<dbReference type="Gene3D" id="3.30.300.210">
    <property type="entry name" value="Nutrient germinant receptor protein C, domain 3"/>
    <property type="match status" value="1"/>
</dbReference>
<dbReference type="InterPro" id="IPR057336">
    <property type="entry name" value="GerAC_N"/>
</dbReference>
<keyword evidence="6" id="KW-0564">Palmitate</keyword>
<accession>A0A1M6NN16</accession>
<evidence type="ECO:0000259" key="10">
    <source>
        <dbReference type="Pfam" id="PF25198"/>
    </source>
</evidence>
<dbReference type="Pfam" id="PF25198">
    <property type="entry name" value="Spore_GerAC_N"/>
    <property type="match status" value="1"/>
</dbReference>
<evidence type="ECO:0000313" key="12">
    <source>
        <dbReference type="Proteomes" id="UP000184082"/>
    </source>
</evidence>
<evidence type="ECO:0000256" key="2">
    <source>
        <dbReference type="ARBA" id="ARBA00007886"/>
    </source>
</evidence>
<dbReference type="Pfam" id="PF05504">
    <property type="entry name" value="Spore_GerAC"/>
    <property type="match status" value="1"/>
</dbReference>
<dbReference type="GO" id="GO:0016020">
    <property type="term" value="C:membrane"/>
    <property type="evidence" value="ECO:0007669"/>
    <property type="project" value="UniProtKB-SubCell"/>
</dbReference>
<dbReference type="InterPro" id="IPR008844">
    <property type="entry name" value="Spore_GerAC-like"/>
</dbReference>
<comment type="similarity">
    <text evidence="2">Belongs to the GerABKC lipoprotein family.</text>
</comment>
<comment type="subcellular location">
    <subcellularLocation>
        <location evidence="1">Membrane</location>
        <topology evidence="1">Lipid-anchor</topology>
    </subcellularLocation>
</comment>
<protein>
    <submittedName>
        <fullName evidence="11">Spore germination protein KC</fullName>
    </submittedName>
</protein>
<dbReference type="RefSeq" id="WP_072966220.1">
    <property type="nucleotide sequence ID" value="NZ_FRAJ01000006.1"/>
</dbReference>
<keyword evidence="7" id="KW-0449">Lipoprotein</keyword>
<evidence type="ECO:0000256" key="8">
    <source>
        <dbReference type="SAM" id="Phobius"/>
    </source>
</evidence>
<dbReference type="PROSITE" id="PS51257">
    <property type="entry name" value="PROKAR_LIPOPROTEIN"/>
    <property type="match status" value="1"/>
</dbReference>
<keyword evidence="12" id="KW-1185">Reference proteome</keyword>
<evidence type="ECO:0000256" key="6">
    <source>
        <dbReference type="ARBA" id="ARBA00023139"/>
    </source>
</evidence>
<keyword evidence="5 8" id="KW-0472">Membrane</keyword>
<dbReference type="InterPro" id="IPR046953">
    <property type="entry name" value="Spore_GerAC-like_C"/>
</dbReference>
<evidence type="ECO:0000256" key="1">
    <source>
        <dbReference type="ARBA" id="ARBA00004635"/>
    </source>
</evidence>
<dbReference type="NCBIfam" id="TIGR02887">
    <property type="entry name" value="spore_ger_x_C"/>
    <property type="match status" value="1"/>
</dbReference>
<evidence type="ECO:0000256" key="7">
    <source>
        <dbReference type="ARBA" id="ARBA00023288"/>
    </source>
</evidence>
<keyword evidence="4" id="KW-0732">Signal</keyword>
<gene>
    <name evidence="11" type="ORF">SAMN02745883_00953</name>
</gene>
<evidence type="ECO:0000313" key="11">
    <source>
        <dbReference type="EMBL" id="SHJ97131.1"/>
    </source>
</evidence>
<keyword evidence="3" id="KW-0309">Germination</keyword>
<proteinExistence type="inferred from homology"/>
<feature type="domain" description="Spore germination protein N-terminal" evidence="10">
    <location>
        <begin position="23"/>
        <end position="194"/>
    </location>
</feature>
<dbReference type="PANTHER" id="PTHR35789:SF1">
    <property type="entry name" value="SPORE GERMINATION PROTEIN B3"/>
    <property type="match status" value="1"/>
</dbReference>
<evidence type="ECO:0000256" key="4">
    <source>
        <dbReference type="ARBA" id="ARBA00022729"/>
    </source>
</evidence>
<dbReference type="GO" id="GO:0009847">
    <property type="term" value="P:spore germination"/>
    <property type="evidence" value="ECO:0007669"/>
    <property type="project" value="InterPro"/>
</dbReference>
<name>A0A1M6NN16_9FIRM</name>
<dbReference type="InterPro" id="IPR038501">
    <property type="entry name" value="Spore_GerAC_C_sf"/>
</dbReference>
<sequence length="383" mass="43818">MNKFYKLILLIIVNNLLLIGCWNYKDINKMRFVAGIAVDYDKSKDEYIITAEIASPQGSSTQIKREIFQSRGETAFDGVRDLIFKNGRKLFWAHTKVIILGKSVVNKKLLSVLDYISRDAEFKDDIWLLVSKEESASKIYEIDYKKPQEIISFNLDNVFKNSNRICTYYAVPLWRFMEILQSEGASPTLPGVKIVEKEGKVFTQVEEIAVFKKDRIVGWLNTIESRSFLFLIDEIKGGVITVDCDTSRGIVKVGLEVLDNNTKIKPVRSGNNLVVNIDIKLIVSIGEIGGDIDVISNKGREKLKEDTENLIKKQVEDLIKKVQNQYKSDIFEFSKVINKKMPSVWKDIKPNWEEIFSNIKTKVNVKVTIKSSALTSRPIKVNY</sequence>
<dbReference type="PANTHER" id="PTHR35789">
    <property type="entry name" value="SPORE GERMINATION PROTEIN B3"/>
    <property type="match status" value="1"/>
</dbReference>
<evidence type="ECO:0000259" key="9">
    <source>
        <dbReference type="Pfam" id="PF05504"/>
    </source>
</evidence>
<dbReference type="STRING" id="1121266.SAMN02745883_00953"/>